<dbReference type="PANTHER" id="PTHR12993">
    <property type="entry name" value="N-ACETYLGLUCOSAMINYL-PHOSPHATIDYLINOSITOL DE-N-ACETYLASE-RELATED"/>
    <property type="match status" value="1"/>
</dbReference>
<dbReference type="Pfam" id="PF02585">
    <property type="entry name" value="PIG-L"/>
    <property type="match status" value="1"/>
</dbReference>
<dbReference type="InterPro" id="IPR024078">
    <property type="entry name" value="LmbE-like_dom_sf"/>
</dbReference>
<sequence length="269" mass="30968">MEPLRVLFIGAHPDDCEVYGGGTAALFSRMGHQVKFISMTNGNAGHHELMGNDLVNRRSMETVAAAQVLGVAYEVLDHDDGQLEPSVANRNEVIRKIREWQANIVVTHRPNDYHPDHRYTSVLVQDAAYMVMVPNLVFDMPALRHNPAFFYFADHFQKPYPFSPDVAVDIIETYETKIQALHAHPSQFYEWLPWISGKLDEVPDQQADRLDWLKQHWPGTPNERTMKVLEKWYGKDKATQTQHAEAFELCEYGHQPNEDEIRKLFPMIG</sequence>
<organism evidence="1">
    <name type="scientific">Roseihalotalea indica</name>
    <dbReference type="NCBI Taxonomy" id="2867963"/>
    <lineage>
        <taxon>Bacteria</taxon>
        <taxon>Pseudomonadati</taxon>
        <taxon>Bacteroidota</taxon>
        <taxon>Cytophagia</taxon>
        <taxon>Cytophagales</taxon>
        <taxon>Catalimonadaceae</taxon>
        <taxon>Roseihalotalea</taxon>
    </lineage>
</organism>
<gene>
    <name evidence="1" type="ORF">K4G66_17015</name>
</gene>
<evidence type="ECO:0000313" key="1">
    <source>
        <dbReference type="EMBL" id="WKN34082.1"/>
    </source>
</evidence>
<dbReference type="Gene3D" id="3.40.50.10320">
    <property type="entry name" value="LmbE-like"/>
    <property type="match status" value="1"/>
</dbReference>
<proteinExistence type="predicted"/>
<dbReference type="EMBL" id="CP120682">
    <property type="protein sequence ID" value="WKN34082.1"/>
    <property type="molecule type" value="Genomic_DNA"/>
</dbReference>
<dbReference type="PANTHER" id="PTHR12993:SF30">
    <property type="entry name" value="N-ACETYL-ALPHA-D-GLUCOSAMINYL L-MALATE DEACETYLASE 1"/>
    <property type="match status" value="1"/>
</dbReference>
<dbReference type="GO" id="GO:0016811">
    <property type="term" value="F:hydrolase activity, acting on carbon-nitrogen (but not peptide) bonds, in linear amides"/>
    <property type="evidence" value="ECO:0007669"/>
    <property type="project" value="TreeGrafter"/>
</dbReference>
<reference evidence="1" key="1">
    <citation type="journal article" date="2023" name="Comput. Struct. Biotechnol. J.">
        <title>Discovery of a novel marine Bacteroidetes with a rich repertoire of carbohydrate-active enzymes.</title>
        <authorList>
            <person name="Chen B."/>
            <person name="Liu G."/>
            <person name="Chen Q."/>
            <person name="Wang H."/>
            <person name="Liu L."/>
            <person name="Tang K."/>
        </authorList>
    </citation>
    <scope>NUCLEOTIDE SEQUENCE</scope>
    <source>
        <strain evidence="1">TK19036</strain>
    </source>
</reference>
<reference evidence="1" key="2">
    <citation type="journal article" date="2024" name="Antonie Van Leeuwenhoek">
        <title>Roseihalotalea indica gen. nov., sp. nov., a halophilic Bacteroidetes from mesopelagic Southwest Indian Ocean with higher carbohydrate metabolic potential.</title>
        <authorList>
            <person name="Chen B."/>
            <person name="Zhang M."/>
            <person name="Lin D."/>
            <person name="Ye J."/>
            <person name="Tang K."/>
        </authorList>
    </citation>
    <scope>NUCLEOTIDE SEQUENCE</scope>
    <source>
        <strain evidence="1">TK19036</strain>
    </source>
</reference>
<dbReference type="SUPFAM" id="SSF102588">
    <property type="entry name" value="LmbE-like"/>
    <property type="match status" value="1"/>
</dbReference>
<dbReference type="InterPro" id="IPR003737">
    <property type="entry name" value="GlcNAc_PI_deacetylase-related"/>
</dbReference>
<protein>
    <submittedName>
        <fullName evidence="1">PIG-L family deacetylase</fullName>
    </submittedName>
</protein>
<name>A0AA49GHE0_9BACT</name>
<dbReference type="AlphaFoldDB" id="A0AA49GHE0"/>
<accession>A0AA49GHE0</accession>